<keyword evidence="1 5" id="KW-0032">Aminotransferase</keyword>
<keyword evidence="5" id="KW-0963">Cytoplasm</keyword>
<dbReference type="InterPro" id="IPR015422">
    <property type="entry name" value="PyrdxlP-dep_Trfase_small"/>
</dbReference>
<comment type="cofactor">
    <cofactor evidence="5">
        <name>pyridoxal 5'-phosphate</name>
        <dbReference type="ChEBI" id="CHEBI:597326"/>
    </cofactor>
    <text evidence="5">Binds 1 pyridoxal phosphate per subunit.</text>
</comment>
<dbReference type="GO" id="GO:0008483">
    <property type="term" value="F:transaminase activity"/>
    <property type="evidence" value="ECO:0007669"/>
    <property type="project" value="UniProtKB-KW"/>
</dbReference>
<evidence type="ECO:0000313" key="6">
    <source>
        <dbReference type="EMBL" id="MBS7525592.1"/>
    </source>
</evidence>
<dbReference type="PANTHER" id="PTHR11986:SF79">
    <property type="entry name" value="ACETYLORNITHINE AMINOTRANSFERASE, MITOCHONDRIAL"/>
    <property type="match status" value="1"/>
</dbReference>
<evidence type="ECO:0000256" key="3">
    <source>
        <dbReference type="ARBA" id="ARBA00022679"/>
    </source>
</evidence>
<feature type="binding site" evidence="5">
    <location>
        <position position="275"/>
    </location>
    <ligand>
        <name>pyridoxal 5'-phosphate</name>
        <dbReference type="ChEBI" id="CHEBI:597326"/>
    </ligand>
</feature>
<comment type="miscellaneous">
    <text evidence="5">May also have succinyldiaminopimelate aminotransferase activity, thus carrying out the corresponding step in lysine biosynthesis.</text>
</comment>
<organism evidence="6 7">
    <name type="scientific">Fusibacter paucivorans</name>
    <dbReference type="NCBI Taxonomy" id="76009"/>
    <lineage>
        <taxon>Bacteria</taxon>
        <taxon>Bacillati</taxon>
        <taxon>Bacillota</taxon>
        <taxon>Clostridia</taxon>
        <taxon>Eubacteriales</taxon>
        <taxon>Eubacteriales Family XII. Incertae Sedis</taxon>
        <taxon>Fusibacter</taxon>
    </lineage>
</organism>
<gene>
    <name evidence="5" type="primary">argD</name>
    <name evidence="6" type="ORF">KHM83_02740</name>
</gene>
<comment type="similarity">
    <text evidence="5">Belongs to the class-III pyridoxal-phosphate-dependent aminotransferase family. ArgD subfamily.</text>
</comment>
<name>A0ABS5PL40_9FIRM</name>
<protein>
    <recommendedName>
        <fullName evidence="5">Acetylornithine aminotransferase</fullName>
        <shortName evidence="5">ACOAT</shortName>
        <ecNumber evidence="5">2.6.1.11</ecNumber>
    </recommendedName>
</protein>
<dbReference type="InterPro" id="IPR004636">
    <property type="entry name" value="AcOrn/SuccOrn_fam"/>
</dbReference>
<proteinExistence type="inferred from homology"/>
<comment type="pathway">
    <text evidence="5">Amino-acid biosynthesis; L-arginine biosynthesis; N(2)-acetyl-L-ornithine from L-glutamate: step 4/4.</text>
</comment>
<dbReference type="Proteomes" id="UP000746471">
    <property type="component" value="Unassembled WGS sequence"/>
</dbReference>
<dbReference type="Pfam" id="PF00202">
    <property type="entry name" value="Aminotran_3"/>
    <property type="match status" value="1"/>
</dbReference>
<keyword evidence="5" id="KW-0055">Arginine biosynthesis</keyword>
<dbReference type="PANTHER" id="PTHR11986">
    <property type="entry name" value="AMINOTRANSFERASE CLASS III"/>
    <property type="match status" value="1"/>
</dbReference>
<keyword evidence="4 5" id="KW-0663">Pyridoxal phosphate</keyword>
<comment type="catalytic activity">
    <reaction evidence="5">
        <text>N(2)-acetyl-L-ornithine + 2-oxoglutarate = N-acetyl-L-glutamate 5-semialdehyde + L-glutamate</text>
        <dbReference type="Rhea" id="RHEA:18049"/>
        <dbReference type="ChEBI" id="CHEBI:16810"/>
        <dbReference type="ChEBI" id="CHEBI:29123"/>
        <dbReference type="ChEBI" id="CHEBI:29985"/>
        <dbReference type="ChEBI" id="CHEBI:57805"/>
        <dbReference type="EC" id="2.6.1.11"/>
    </reaction>
</comment>
<evidence type="ECO:0000256" key="1">
    <source>
        <dbReference type="ARBA" id="ARBA00022576"/>
    </source>
</evidence>
<dbReference type="EC" id="2.6.1.11" evidence="5"/>
<keyword evidence="3 5" id="KW-0808">Transferase</keyword>
<dbReference type="InterPro" id="IPR049704">
    <property type="entry name" value="Aminotrans_3_PPA_site"/>
</dbReference>
<feature type="binding site" evidence="5">
    <location>
        <position position="274"/>
    </location>
    <ligand>
        <name>N(2)-acetyl-L-ornithine</name>
        <dbReference type="ChEBI" id="CHEBI:57805"/>
    </ligand>
</feature>
<keyword evidence="2 5" id="KW-0028">Amino-acid biosynthesis</keyword>
<comment type="subcellular location">
    <subcellularLocation>
        <location evidence="5">Cytoplasm</location>
    </subcellularLocation>
</comment>
<feature type="binding site" evidence="5">
    <location>
        <position position="135"/>
    </location>
    <ligand>
        <name>N(2)-acetyl-L-ornithine</name>
        <dbReference type="ChEBI" id="CHEBI:57805"/>
    </ligand>
</feature>
<dbReference type="Gene3D" id="3.40.640.10">
    <property type="entry name" value="Type I PLP-dependent aspartate aminotransferase-like (Major domain)"/>
    <property type="match status" value="1"/>
</dbReference>
<keyword evidence="7" id="KW-1185">Reference proteome</keyword>
<feature type="binding site" evidence="5">
    <location>
        <begin position="103"/>
        <end position="104"/>
    </location>
    <ligand>
        <name>pyridoxal 5'-phosphate</name>
        <dbReference type="ChEBI" id="CHEBI:597326"/>
    </ligand>
</feature>
<sequence>MMATIDQAKQVIANTYGRFPIVFESGSGVTLKDDSGKTYLDFVAGIAVNALGYGDEGYAEALKEQALKMCHVSNLYWNAQNIALSEKLTKWSGLSKAFYCNSGAEANEAALKFARLYGEDTRYEIITMANSFHGRTMGALTMTGQTKYQKHFSPLIEGVKYVPYNDSEALKEAVGDQTVAIMVEVIQGEGGIVTIAPAFVETIKSLCKTHDLLLIVDEVQTGIARTGHYFGYQAFGLEPDIVSVAKGVAGGFPMGVSLVSERVASKLSPSCHASTFGGSALGSAAANYVLNKIDDENMLAHVNEMGDVLKAKLEELKGKYSIIKELKGMGLIQGILIDDALPTSEIIGKAIEEGLLLVGAGHQVIRFVPPLIVKAEDIEAMGQILDKVLASLTV</sequence>
<dbReference type="InterPro" id="IPR050103">
    <property type="entry name" value="Class-III_PLP-dep_AT"/>
</dbReference>
<reference evidence="6 7" key="1">
    <citation type="submission" date="2021-05" db="EMBL/GenBank/DDBJ databases">
        <title>Fusibacter ferrireducens sp. nov., an anaerobic, sulfur- and Fe-reducing bacterium isolated from the mangrove sediment.</title>
        <authorList>
            <person name="Qiu D."/>
        </authorList>
    </citation>
    <scope>NUCLEOTIDE SEQUENCE [LARGE SCALE GENOMIC DNA]</scope>
    <source>
        <strain evidence="6 7">DSM 12116</strain>
    </source>
</reference>
<feature type="binding site" evidence="5">
    <location>
        <begin position="217"/>
        <end position="220"/>
    </location>
    <ligand>
        <name>pyridoxal 5'-phosphate</name>
        <dbReference type="ChEBI" id="CHEBI:597326"/>
    </ligand>
</feature>
<evidence type="ECO:0000313" key="7">
    <source>
        <dbReference type="Proteomes" id="UP000746471"/>
    </source>
</evidence>
<dbReference type="PIRSF" id="PIRSF000521">
    <property type="entry name" value="Transaminase_4ab_Lys_Orn"/>
    <property type="match status" value="1"/>
</dbReference>
<dbReference type="InterPro" id="IPR005814">
    <property type="entry name" value="Aminotrans_3"/>
</dbReference>
<evidence type="ECO:0000256" key="4">
    <source>
        <dbReference type="ARBA" id="ARBA00022898"/>
    </source>
</evidence>
<evidence type="ECO:0000256" key="2">
    <source>
        <dbReference type="ARBA" id="ARBA00022605"/>
    </source>
</evidence>
<dbReference type="NCBIfam" id="NF002325">
    <property type="entry name" value="PRK01278.1"/>
    <property type="match status" value="1"/>
</dbReference>
<comment type="subunit">
    <text evidence="5">Homodimer.</text>
</comment>
<dbReference type="HAMAP" id="MF_01107">
    <property type="entry name" value="ArgD_aminotrans_3"/>
    <property type="match status" value="1"/>
</dbReference>
<dbReference type="InterPro" id="IPR015424">
    <property type="entry name" value="PyrdxlP-dep_Trfase"/>
</dbReference>
<dbReference type="CDD" id="cd00610">
    <property type="entry name" value="OAT_like"/>
    <property type="match status" value="1"/>
</dbReference>
<feature type="binding site" evidence="5">
    <location>
        <position position="132"/>
    </location>
    <ligand>
        <name>pyridoxal 5'-phosphate</name>
        <dbReference type="ChEBI" id="CHEBI:597326"/>
    </ligand>
</feature>
<accession>A0ABS5PL40</accession>
<dbReference type="EMBL" id="JAHBCL010000003">
    <property type="protein sequence ID" value="MBS7525592.1"/>
    <property type="molecule type" value="Genomic_DNA"/>
</dbReference>
<dbReference type="SUPFAM" id="SSF53383">
    <property type="entry name" value="PLP-dependent transferases"/>
    <property type="match status" value="1"/>
</dbReference>
<comment type="caution">
    <text evidence="6">The sequence shown here is derived from an EMBL/GenBank/DDBJ whole genome shotgun (WGS) entry which is preliminary data.</text>
</comment>
<dbReference type="InterPro" id="IPR015421">
    <property type="entry name" value="PyrdxlP-dep_Trfase_major"/>
</dbReference>
<evidence type="ECO:0000256" key="5">
    <source>
        <dbReference type="HAMAP-Rule" id="MF_01107"/>
    </source>
</evidence>
<dbReference type="NCBIfam" id="TIGR00707">
    <property type="entry name" value="argD"/>
    <property type="match status" value="1"/>
</dbReference>
<dbReference type="PROSITE" id="PS00600">
    <property type="entry name" value="AA_TRANSFER_CLASS_3"/>
    <property type="match status" value="1"/>
</dbReference>
<feature type="modified residue" description="N6-(pyridoxal phosphate)lysine" evidence="5">
    <location>
        <position position="246"/>
    </location>
</feature>
<dbReference type="Gene3D" id="3.90.1150.10">
    <property type="entry name" value="Aspartate Aminotransferase, domain 1"/>
    <property type="match status" value="1"/>
</dbReference>